<evidence type="ECO:0000313" key="1">
    <source>
        <dbReference type="EMBL" id="PWR20267.1"/>
    </source>
</evidence>
<dbReference type="RefSeq" id="WP_109907264.1">
    <property type="nucleotide sequence ID" value="NZ_QGLE01000010.1"/>
</dbReference>
<dbReference type="GO" id="GO:0043165">
    <property type="term" value="P:Gram-negative-bacterium-type cell outer membrane assembly"/>
    <property type="evidence" value="ECO:0007669"/>
    <property type="project" value="InterPro"/>
</dbReference>
<dbReference type="AlphaFoldDB" id="A0A317DZP2"/>
<dbReference type="Pfam" id="PF04390">
    <property type="entry name" value="LptE"/>
    <property type="match status" value="1"/>
</dbReference>
<dbReference type="PROSITE" id="PS51257">
    <property type="entry name" value="PROKAR_LIPOPROTEIN"/>
    <property type="match status" value="1"/>
</dbReference>
<evidence type="ECO:0008006" key="3">
    <source>
        <dbReference type="Google" id="ProtNLM"/>
    </source>
</evidence>
<dbReference type="InterPro" id="IPR007485">
    <property type="entry name" value="LPS_assembly_LptE"/>
</dbReference>
<organism evidence="1 2">
    <name type="scientific">Zavarzinia aquatilis</name>
    <dbReference type="NCBI Taxonomy" id="2211142"/>
    <lineage>
        <taxon>Bacteria</taxon>
        <taxon>Pseudomonadati</taxon>
        <taxon>Pseudomonadota</taxon>
        <taxon>Alphaproteobacteria</taxon>
        <taxon>Rhodospirillales</taxon>
        <taxon>Zavarziniaceae</taxon>
        <taxon>Zavarzinia</taxon>
    </lineage>
</organism>
<dbReference type="GO" id="GO:0019867">
    <property type="term" value="C:outer membrane"/>
    <property type="evidence" value="ECO:0007669"/>
    <property type="project" value="InterPro"/>
</dbReference>
<proteinExistence type="predicted"/>
<dbReference type="EMBL" id="QGLE01000010">
    <property type="protein sequence ID" value="PWR20267.1"/>
    <property type="molecule type" value="Genomic_DNA"/>
</dbReference>
<keyword evidence="2" id="KW-1185">Reference proteome</keyword>
<sequence>MPRTPSTPLASGLHRLAAAWVLGAALALGGCGFQPMYGSHSTSAEAENLLGSVAIGPIGKDRTAQILRNDLIDKISAGRSAQNPRFRLDVQLETIELGGLIQTDSSITRYTVTMRGKISLVDLGSGQMVMNELARATTAYNVPQSEYGAIAAQQDAYRRASGQLADEIRSRIASYLETRPRN</sequence>
<dbReference type="OrthoDB" id="8480109at2"/>
<gene>
    <name evidence="1" type="ORF">DKG74_16440</name>
</gene>
<reference evidence="1 2" key="1">
    <citation type="submission" date="2018-05" db="EMBL/GenBank/DDBJ databases">
        <title>Zavarzinia sp. HR-AS.</title>
        <authorList>
            <person name="Lee Y."/>
            <person name="Jeon C.O."/>
        </authorList>
    </citation>
    <scope>NUCLEOTIDE SEQUENCE [LARGE SCALE GENOMIC DNA]</scope>
    <source>
        <strain evidence="1 2">HR-AS</strain>
    </source>
</reference>
<comment type="caution">
    <text evidence="1">The sequence shown here is derived from an EMBL/GenBank/DDBJ whole genome shotgun (WGS) entry which is preliminary data.</text>
</comment>
<protein>
    <recommendedName>
        <fullName evidence="3">LPS-assembly lipoprotein</fullName>
    </recommendedName>
</protein>
<evidence type="ECO:0000313" key="2">
    <source>
        <dbReference type="Proteomes" id="UP000245461"/>
    </source>
</evidence>
<name>A0A317DZP2_9PROT</name>
<dbReference type="Gene3D" id="3.30.160.150">
    <property type="entry name" value="Lipoprotein like domain"/>
    <property type="match status" value="1"/>
</dbReference>
<accession>A0A317DZP2</accession>
<dbReference type="Proteomes" id="UP000245461">
    <property type="component" value="Unassembled WGS sequence"/>
</dbReference>